<dbReference type="Gene3D" id="3.90.870.20">
    <property type="entry name" value="Carbamoyltransferase, C-terminal domain"/>
    <property type="match status" value="1"/>
</dbReference>
<evidence type="ECO:0000259" key="3">
    <source>
        <dbReference type="Pfam" id="PF16861"/>
    </source>
</evidence>
<dbReference type="AlphaFoldDB" id="T1AVH3"/>
<protein>
    <submittedName>
        <fullName evidence="4">Carbamoyltransferase</fullName>
        <ecNumber evidence="4">2.1.3.7</ecNumber>
    </submittedName>
</protein>
<dbReference type="InterPro" id="IPR031730">
    <property type="entry name" value="Carbam_trans_C"/>
</dbReference>
<dbReference type="Pfam" id="PF02543">
    <property type="entry name" value="Carbam_trans_N"/>
    <property type="match status" value="1"/>
</dbReference>
<dbReference type="Gene3D" id="3.30.420.40">
    <property type="match status" value="1"/>
</dbReference>
<sequence length="362" mass="41170">MRYSEDEGKLMSLAAYSYPKEIRELDDICRYDTKKRTFVSKHGTRNELLLAEYMKDHILSRNDRESFAYAVQKHVEEQVRKIVTQWVDETGIHDIAVAGGFFSNVITNSMIEHMPEVKHLFVFPQMGDGGLSAGAAMYVDFMLHGKLAGKQIEDIYFGPSYDDGQILEELKRKKNRSIDYEEMGDPTGTAADLISKGNIVLWFQGRMEYGPRALGNRSVLALPGVYGNREKLNLLIKKRPYYQPFASTILEEDAGRLLDDYVSPNRFMTSANRVKDEHYHDLIAASHIDRTTRPQILGYENRMYRGLIKKVRRSTGIGAVLNTSLNKHGIPIVMTPQDAIWTLENTGADTLIIGNYMVSKKS</sequence>
<dbReference type="InterPro" id="IPR003696">
    <property type="entry name" value="Carbtransf_dom"/>
</dbReference>
<dbReference type="InterPro" id="IPR051338">
    <property type="entry name" value="NodU/CmcH_Carbamoyltrnsfr"/>
</dbReference>
<name>T1AVH3_9ZZZZ</name>
<feature type="domain" description="Carbamoyltransferase C-terminal" evidence="3">
    <location>
        <begin position="191"/>
        <end position="360"/>
    </location>
</feature>
<reference evidence="4" key="1">
    <citation type="submission" date="2013-08" db="EMBL/GenBank/DDBJ databases">
        <authorList>
            <person name="Mendez C."/>
            <person name="Richter M."/>
            <person name="Ferrer M."/>
            <person name="Sanchez J."/>
        </authorList>
    </citation>
    <scope>NUCLEOTIDE SEQUENCE</scope>
</reference>
<dbReference type="Pfam" id="PF16861">
    <property type="entry name" value="Carbam_trans_C"/>
    <property type="match status" value="1"/>
</dbReference>
<comment type="caution">
    <text evidence="4">The sequence shown here is derived from an EMBL/GenBank/DDBJ whole genome shotgun (WGS) entry which is preliminary data.</text>
</comment>
<reference evidence="4" key="2">
    <citation type="journal article" date="2014" name="ISME J.">
        <title>Microbial stratification in low pH oxic and suboxic macroscopic growths along an acid mine drainage.</title>
        <authorList>
            <person name="Mendez-Garcia C."/>
            <person name="Mesa V."/>
            <person name="Sprenger R.R."/>
            <person name="Richter M."/>
            <person name="Diez M.S."/>
            <person name="Solano J."/>
            <person name="Bargiela R."/>
            <person name="Golyshina O.V."/>
            <person name="Manteca A."/>
            <person name="Ramos J.L."/>
            <person name="Gallego J.R."/>
            <person name="Llorente I."/>
            <person name="Martins Dos Santos V.A."/>
            <person name="Jensen O.N."/>
            <person name="Pelaez A.I."/>
            <person name="Sanchez J."/>
            <person name="Ferrer M."/>
        </authorList>
    </citation>
    <scope>NUCLEOTIDE SEQUENCE</scope>
</reference>
<proteinExistence type="inferred from homology"/>
<gene>
    <name evidence="4" type="ORF">B2A_09018</name>
</gene>
<evidence type="ECO:0000256" key="1">
    <source>
        <dbReference type="ARBA" id="ARBA00006129"/>
    </source>
</evidence>
<evidence type="ECO:0000259" key="2">
    <source>
        <dbReference type="Pfam" id="PF02543"/>
    </source>
</evidence>
<feature type="domain" description="Carbamoyltransferase" evidence="2">
    <location>
        <begin position="5"/>
        <end position="137"/>
    </location>
</feature>
<dbReference type="GO" id="GO:0047155">
    <property type="term" value="F:3-hydroxymethylcephem carbamoyltransferase activity"/>
    <property type="evidence" value="ECO:0007669"/>
    <property type="project" value="UniProtKB-EC"/>
</dbReference>
<keyword evidence="4" id="KW-0808">Transferase</keyword>
<dbReference type="InterPro" id="IPR038152">
    <property type="entry name" value="Carbam_trans_C_sf"/>
</dbReference>
<evidence type="ECO:0000313" key="4">
    <source>
        <dbReference type="EMBL" id="EQD46070.1"/>
    </source>
</evidence>
<dbReference type="PANTHER" id="PTHR34847:SF1">
    <property type="entry name" value="NODULATION PROTEIN U"/>
    <property type="match status" value="1"/>
</dbReference>
<organism evidence="4">
    <name type="scientific">mine drainage metagenome</name>
    <dbReference type="NCBI Taxonomy" id="410659"/>
    <lineage>
        <taxon>unclassified sequences</taxon>
        <taxon>metagenomes</taxon>
        <taxon>ecological metagenomes</taxon>
    </lineage>
</organism>
<accession>T1AVH3</accession>
<dbReference type="EMBL" id="AUZZ01006507">
    <property type="protein sequence ID" value="EQD46070.1"/>
    <property type="molecule type" value="Genomic_DNA"/>
</dbReference>
<comment type="similarity">
    <text evidence="1">Belongs to the NodU/CmcH family.</text>
</comment>
<dbReference type="EC" id="2.1.3.7" evidence="4"/>
<dbReference type="PANTHER" id="PTHR34847">
    <property type="entry name" value="NODULATION PROTEIN U"/>
    <property type="match status" value="1"/>
</dbReference>